<dbReference type="Proteomes" id="UP000281553">
    <property type="component" value="Unassembled WGS sequence"/>
</dbReference>
<sequence>MAIPVCLLFAGSTSFNKNILKYQGAKIQEFESVNSQLSHIAQLQSNLSAWIAAIQVKMENSFLESETYSATGRSDRSIETAWQAHVEETKTLANQLAAKDTEIQTIQDLAEQIQSVAVKKTVGDLLQRYQTLRSSVKEYVQGVFVVQRLFEEFRMTTQAIDDWNSRVMLNLTPGQAIRPTERSPTAAEAVPLVSARRADDLLILVDYGLVERQKTHMKEA</sequence>
<organism evidence="1 2">
    <name type="scientific">Dibothriocephalus latus</name>
    <name type="common">Fish tapeworm</name>
    <name type="synonym">Diphyllobothrium latum</name>
    <dbReference type="NCBI Taxonomy" id="60516"/>
    <lineage>
        <taxon>Eukaryota</taxon>
        <taxon>Metazoa</taxon>
        <taxon>Spiralia</taxon>
        <taxon>Lophotrochozoa</taxon>
        <taxon>Platyhelminthes</taxon>
        <taxon>Cestoda</taxon>
        <taxon>Eucestoda</taxon>
        <taxon>Diphyllobothriidea</taxon>
        <taxon>Diphyllobothriidae</taxon>
        <taxon>Dibothriocephalus</taxon>
    </lineage>
</organism>
<proteinExistence type="predicted"/>
<name>A0A3P7N6A6_DIBLA</name>
<evidence type="ECO:0000313" key="2">
    <source>
        <dbReference type="Proteomes" id="UP000281553"/>
    </source>
</evidence>
<reference evidence="1 2" key="1">
    <citation type="submission" date="2018-11" db="EMBL/GenBank/DDBJ databases">
        <authorList>
            <consortium name="Pathogen Informatics"/>
        </authorList>
    </citation>
    <scope>NUCLEOTIDE SEQUENCE [LARGE SCALE GENOMIC DNA]</scope>
</reference>
<dbReference type="EMBL" id="UYRU01092298">
    <property type="protein sequence ID" value="VDN38035.1"/>
    <property type="molecule type" value="Genomic_DNA"/>
</dbReference>
<keyword evidence="2" id="KW-1185">Reference proteome</keyword>
<evidence type="ECO:0000313" key="1">
    <source>
        <dbReference type="EMBL" id="VDN38035.1"/>
    </source>
</evidence>
<protein>
    <submittedName>
        <fullName evidence="1">Uncharacterized protein</fullName>
    </submittedName>
</protein>
<dbReference type="AlphaFoldDB" id="A0A3P7N6A6"/>
<gene>
    <name evidence="1" type="ORF">DILT_LOCUS17504</name>
</gene>
<accession>A0A3P7N6A6</accession>
<feature type="non-terminal residue" evidence="1">
    <location>
        <position position="220"/>
    </location>
</feature>